<feature type="domain" description="Phosphoribosylformylglycinamidine synthase linker" evidence="11">
    <location>
        <begin position="8"/>
        <end position="52"/>
    </location>
</feature>
<gene>
    <name evidence="8 12" type="primary">purL</name>
    <name evidence="12" type="ORF">SNE25_11855</name>
</gene>
<organism evidence="12 13">
    <name type="scientific">Mucilaginibacter sabulilitoris</name>
    <dbReference type="NCBI Taxonomy" id="1173583"/>
    <lineage>
        <taxon>Bacteria</taxon>
        <taxon>Pseudomonadati</taxon>
        <taxon>Bacteroidota</taxon>
        <taxon>Sphingobacteriia</taxon>
        <taxon>Sphingobacteriales</taxon>
        <taxon>Sphingobacteriaceae</taxon>
        <taxon>Mucilaginibacter</taxon>
    </lineage>
</organism>
<dbReference type="PIRSF" id="PIRSF001587">
    <property type="entry name" value="FGAM_synthase_II"/>
    <property type="match status" value="1"/>
</dbReference>
<comment type="subunit">
    <text evidence="8">Monomer. Part of the FGAM synthase complex composed of 1 PurL, 1 PurQ and 2 PurS subunits.</text>
</comment>
<evidence type="ECO:0000256" key="1">
    <source>
        <dbReference type="ARBA" id="ARBA00022490"/>
    </source>
</evidence>
<keyword evidence="7 8" id="KW-0460">Magnesium</keyword>
<accession>A0ABZ0TVW6</accession>
<dbReference type="InterPro" id="IPR041609">
    <property type="entry name" value="PurL_linker"/>
</dbReference>
<keyword evidence="6 8" id="KW-0067">ATP-binding</keyword>
<evidence type="ECO:0000256" key="8">
    <source>
        <dbReference type="HAMAP-Rule" id="MF_00420"/>
    </source>
</evidence>
<dbReference type="HAMAP" id="MF_00420">
    <property type="entry name" value="PurL_2"/>
    <property type="match status" value="1"/>
</dbReference>
<feature type="binding site" evidence="8">
    <location>
        <position position="536"/>
    </location>
    <ligand>
        <name>ATP</name>
        <dbReference type="ChEBI" id="CHEBI:30616"/>
    </ligand>
</feature>
<feature type="binding site" evidence="8">
    <location>
        <position position="268"/>
    </location>
    <ligand>
        <name>Mg(2+)</name>
        <dbReference type="ChEBI" id="CHEBI:18420"/>
        <label>2</label>
    </ligand>
</feature>
<keyword evidence="5 8" id="KW-0658">Purine biosynthesis</keyword>
<keyword evidence="3 8" id="KW-0479">Metal-binding</keyword>
<evidence type="ECO:0000256" key="5">
    <source>
        <dbReference type="ARBA" id="ARBA00022755"/>
    </source>
</evidence>
<reference evidence="12 13" key="1">
    <citation type="submission" date="2023-11" db="EMBL/GenBank/DDBJ databases">
        <title>Analysis of the Genomes of Mucilaginibacter gossypii cycad 4 and M. sabulilitoris SNA2: microbes with the potential for plant growth promotion.</title>
        <authorList>
            <person name="Hirsch A.M."/>
            <person name="Humm E."/>
            <person name="Rubbi M."/>
            <person name="Del Vecchio G."/>
            <person name="Ha S.M."/>
            <person name="Pellegrini M."/>
            <person name="Gunsalus R.P."/>
        </authorList>
    </citation>
    <scope>NUCLEOTIDE SEQUENCE [LARGE SCALE GENOMIC DNA]</scope>
    <source>
        <strain evidence="12 13">SNA2</strain>
    </source>
</reference>
<feature type="active site" evidence="8">
    <location>
        <position position="48"/>
    </location>
</feature>
<feature type="domain" description="PurM-like N-terminal" evidence="9">
    <location>
        <begin position="75"/>
        <end position="189"/>
    </location>
</feature>
<dbReference type="PANTHER" id="PTHR43555:SF1">
    <property type="entry name" value="PHOSPHORIBOSYLFORMYLGLYCINAMIDINE SYNTHASE SUBUNIT PURL"/>
    <property type="match status" value="1"/>
</dbReference>
<feature type="binding site" evidence="8">
    <location>
        <position position="539"/>
    </location>
    <ligand>
        <name>substrate</name>
    </ligand>
</feature>
<dbReference type="Gene3D" id="3.90.650.10">
    <property type="entry name" value="PurM-like C-terminal domain"/>
    <property type="match status" value="2"/>
</dbReference>
<dbReference type="Pfam" id="PF18072">
    <property type="entry name" value="FGAR-AT_linker"/>
    <property type="match status" value="1"/>
</dbReference>
<dbReference type="Pfam" id="PF02769">
    <property type="entry name" value="AIRS_C"/>
    <property type="match status" value="2"/>
</dbReference>
<dbReference type="CDD" id="cd02203">
    <property type="entry name" value="PurL_repeat1"/>
    <property type="match status" value="1"/>
</dbReference>
<dbReference type="NCBIfam" id="NF002290">
    <property type="entry name" value="PRK01213.1"/>
    <property type="match status" value="1"/>
</dbReference>
<feature type="active site" description="Proton acceptor" evidence="8">
    <location>
        <position position="95"/>
    </location>
</feature>
<feature type="binding site" evidence="8">
    <location>
        <position position="116"/>
    </location>
    <ligand>
        <name>substrate</name>
    </ligand>
</feature>
<evidence type="ECO:0000313" key="12">
    <source>
        <dbReference type="EMBL" id="WPU96213.1"/>
    </source>
</evidence>
<feature type="binding site" evidence="8">
    <location>
        <position position="499"/>
    </location>
    <ligand>
        <name>ATP</name>
        <dbReference type="ChEBI" id="CHEBI:30616"/>
    </ligand>
</feature>
<sequence length="740" mass="80514">MEHQELTTVETAKDLGLLPEEFERIKEILGRVPNFTELSIFAVMWSEHCSYKNSITWLKTLPKDSPRMLAKAGEENAGLVDLGDGIGCAFKIESHNHPSALEPYQGAATGVGGINRDIFTMGARPIAQLNSLRFGDLTLDKTKWLVKGVVKGISHYGNAFGIPTVGGELFFDDCYNVNPLVNAMSAGIVKAGETVSATSYGVGNPVYIVGSATGKDGIHGAAFASKDITADSVNDLPAVQVGDPFQEKLLLEATLEVIKTGAVVGMQDMGAAGIICSNSEMSAKGEHGMRIDLDKVPTRQDHMKPYEILLSESQERMLIVVHKGREKEVEAVFDKWDLNCAIIGEVTDTQRLEYYMHGEKVADVPADDLVLGGGAPVYQREYREPAYFAENQKFNIDDVKEPENLVEVAEHLAAHPNLASKRWVTDQYDSMVGVQTMTANLACDAAVVAVKDTDKAIVLTTDCNSRYVYADPYKGTAIAVAEAARNITCAGGDPVAITNCLNFGNPYIPEVYWQFVSAIKGMGDACRKFETPVTGGNVSFYNQSADGGSVFPTPTIGMLGVMDDVNNIMTADFKQPGDLIYLIGESVNDIASSQYLASWHKILKAPAPYFDIDKEYGVQQTIKELIKHRVIESAHDVADGGLYIALLESSMPNGLGFDIETDDAIRKDAFLFGEAQSRVVVTVAPEEQERFVEFMATSNVEFSLLGTVNNGFLNVDEEPFGHVTDLKMVHSNVLHTILGE</sequence>
<feature type="binding site" evidence="8">
    <location>
        <position position="51"/>
    </location>
    <ligand>
        <name>ATP</name>
        <dbReference type="ChEBI" id="CHEBI:30616"/>
    </ligand>
</feature>
<name>A0ABZ0TVW6_9SPHI</name>
<keyword evidence="1 8" id="KW-0963">Cytoplasm</keyword>
<dbReference type="Proteomes" id="UP001324380">
    <property type="component" value="Chromosome"/>
</dbReference>
<dbReference type="InterPro" id="IPR036676">
    <property type="entry name" value="PurM-like_C_sf"/>
</dbReference>
<feature type="binding site" evidence="8">
    <location>
        <begin position="94"/>
        <end position="97"/>
    </location>
    <ligand>
        <name>substrate</name>
    </ligand>
</feature>
<comment type="catalytic activity">
    <reaction evidence="8">
        <text>N(2)-formyl-N(1)-(5-phospho-beta-D-ribosyl)glycinamide + L-glutamine + ATP + H2O = 2-formamido-N(1)-(5-O-phospho-beta-D-ribosyl)acetamidine + L-glutamate + ADP + phosphate + H(+)</text>
        <dbReference type="Rhea" id="RHEA:17129"/>
        <dbReference type="ChEBI" id="CHEBI:15377"/>
        <dbReference type="ChEBI" id="CHEBI:15378"/>
        <dbReference type="ChEBI" id="CHEBI:29985"/>
        <dbReference type="ChEBI" id="CHEBI:30616"/>
        <dbReference type="ChEBI" id="CHEBI:43474"/>
        <dbReference type="ChEBI" id="CHEBI:58359"/>
        <dbReference type="ChEBI" id="CHEBI:147286"/>
        <dbReference type="ChEBI" id="CHEBI:147287"/>
        <dbReference type="ChEBI" id="CHEBI:456216"/>
        <dbReference type="EC" id="6.3.5.3"/>
    </reaction>
</comment>
<comment type="similarity">
    <text evidence="8">Belongs to the FGAMS family.</text>
</comment>
<evidence type="ECO:0000256" key="4">
    <source>
        <dbReference type="ARBA" id="ARBA00022741"/>
    </source>
</evidence>
<protein>
    <recommendedName>
        <fullName evidence="8">Phosphoribosylformylglycinamidine synthase subunit PurL</fullName>
        <shortName evidence="8">FGAM synthase</shortName>
        <ecNumber evidence="8">6.3.5.3</ecNumber>
    </recommendedName>
    <alternativeName>
        <fullName evidence="8">Formylglycinamide ribonucleotide amidotransferase subunit II</fullName>
        <shortName evidence="8">FGAR amidotransferase II</shortName>
        <shortName evidence="8">FGAR-AT II</shortName>
    </alternativeName>
    <alternativeName>
        <fullName evidence="8">Glutamine amidotransferase PurL</fullName>
    </alternativeName>
    <alternativeName>
        <fullName evidence="8">Phosphoribosylformylglycinamidine synthase subunit II</fullName>
    </alternativeName>
</protein>
<feature type="domain" description="PurM-like C-terminal" evidence="10">
    <location>
        <begin position="202"/>
        <end position="354"/>
    </location>
</feature>
<dbReference type="SUPFAM" id="SSF56042">
    <property type="entry name" value="PurM C-terminal domain-like"/>
    <property type="match status" value="2"/>
</dbReference>
<dbReference type="InterPro" id="IPR010074">
    <property type="entry name" value="PRibForGlyAmidine_synth_PurL"/>
</dbReference>
<dbReference type="Gene3D" id="3.30.1330.10">
    <property type="entry name" value="PurM-like, N-terminal domain"/>
    <property type="match status" value="2"/>
</dbReference>
<feature type="binding site" evidence="8">
    <location>
        <position position="117"/>
    </location>
    <ligand>
        <name>Mg(2+)</name>
        <dbReference type="ChEBI" id="CHEBI:18420"/>
        <label>2</label>
    </ligand>
</feature>
<evidence type="ECO:0000259" key="11">
    <source>
        <dbReference type="Pfam" id="PF18072"/>
    </source>
</evidence>
<comment type="function">
    <text evidence="8">Part of the phosphoribosylformylglycinamidine synthase complex involved in the purines biosynthetic pathway. Catalyzes the ATP-dependent conversion of formylglycinamide ribonucleotide (FGAR) and glutamine to yield formylglycinamidine ribonucleotide (FGAM) and glutamate. The FGAM synthase complex is composed of three subunits. PurQ produces an ammonia molecule by converting glutamine to glutamate. PurL transfers the ammonia molecule to FGAR to form FGAM in an ATP-dependent manner. PurS interacts with PurQ and PurL and is thought to assist in the transfer of the ammonia molecule from PurQ to PurL.</text>
</comment>
<feature type="binding site" evidence="8">
    <location>
        <begin position="312"/>
        <end position="314"/>
    </location>
    <ligand>
        <name>substrate</name>
    </ligand>
</feature>
<dbReference type="Pfam" id="PF00586">
    <property type="entry name" value="AIRS"/>
    <property type="match status" value="2"/>
</dbReference>
<dbReference type="InterPro" id="IPR016188">
    <property type="entry name" value="PurM-like_N"/>
</dbReference>
<feature type="binding site" evidence="8">
    <location>
        <position position="91"/>
    </location>
    <ligand>
        <name>ATP</name>
        <dbReference type="ChEBI" id="CHEBI:30616"/>
    </ligand>
</feature>
<feature type="binding site" evidence="8">
    <location>
        <position position="93"/>
    </location>
    <ligand>
        <name>Mg(2+)</name>
        <dbReference type="ChEBI" id="CHEBI:18420"/>
        <label>1</label>
    </ligand>
</feature>
<comment type="subcellular location">
    <subcellularLocation>
        <location evidence="8">Cytoplasm</location>
    </subcellularLocation>
</comment>
<comment type="pathway">
    <text evidence="8">Purine metabolism; IMP biosynthesis via de novo pathway; 5-amino-1-(5-phospho-D-ribosyl)imidazole from N(2)-formyl-N(1)-(5-phospho-D-ribosyl)glycinamide: step 1/2.</text>
</comment>
<feature type="binding site" evidence="8">
    <location>
        <position position="537"/>
    </location>
    <ligand>
        <name>Mg(2+)</name>
        <dbReference type="ChEBI" id="CHEBI:18420"/>
        <label>1</label>
    </ligand>
</feature>
<feature type="domain" description="PurM-like C-terminal" evidence="10">
    <location>
        <begin position="575"/>
        <end position="711"/>
    </location>
</feature>
<dbReference type="InterPro" id="IPR010918">
    <property type="entry name" value="PurM-like_C_dom"/>
</dbReference>
<dbReference type="PANTHER" id="PTHR43555">
    <property type="entry name" value="PHOSPHORIBOSYLFORMYLGLYCINAMIDINE SYNTHASE SUBUNIT PURL"/>
    <property type="match status" value="1"/>
</dbReference>
<evidence type="ECO:0000259" key="10">
    <source>
        <dbReference type="Pfam" id="PF02769"/>
    </source>
</evidence>
<dbReference type="GO" id="GO:0004642">
    <property type="term" value="F:phosphoribosylformylglycinamidine synthase activity"/>
    <property type="evidence" value="ECO:0007669"/>
    <property type="project" value="UniProtKB-EC"/>
</dbReference>
<feature type="domain" description="PurM-like N-terminal" evidence="9">
    <location>
        <begin position="444"/>
        <end position="562"/>
    </location>
</feature>
<dbReference type="NCBIfam" id="TIGR01736">
    <property type="entry name" value="FGAM_synth_II"/>
    <property type="match status" value="1"/>
</dbReference>
<keyword evidence="4 8" id="KW-0547">Nucleotide-binding</keyword>
<comment type="caution">
    <text evidence="8">Lacks conserved residue(s) required for the propagation of feature annotation.</text>
</comment>
<dbReference type="SUPFAM" id="SSF55326">
    <property type="entry name" value="PurM N-terminal domain-like"/>
    <property type="match status" value="2"/>
</dbReference>
<evidence type="ECO:0000256" key="3">
    <source>
        <dbReference type="ARBA" id="ARBA00022723"/>
    </source>
</evidence>
<dbReference type="CDD" id="cd02204">
    <property type="entry name" value="PurL_repeat2"/>
    <property type="match status" value="1"/>
</dbReference>
<dbReference type="InterPro" id="IPR036921">
    <property type="entry name" value="PurM-like_N_sf"/>
</dbReference>
<dbReference type="EMBL" id="CP139558">
    <property type="protein sequence ID" value="WPU96213.1"/>
    <property type="molecule type" value="Genomic_DNA"/>
</dbReference>
<evidence type="ECO:0000259" key="9">
    <source>
        <dbReference type="Pfam" id="PF00586"/>
    </source>
</evidence>
<evidence type="ECO:0000256" key="6">
    <source>
        <dbReference type="ARBA" id="ARBA00022840"/>
    </source>
</evidence>
<proteinExistence type="inferred from homology"/>
<dbReference type="RefSeq" id="WP_321565314.1">
    <property type="nucleotide sequence ID" value="NZ_CP139558.1"/>
</dbReference>
<evidence type="ECO:0000256" key="7">
    <source>
        <dbReference type="ARBA" id="ARBA00022842"/>
    </source>
</evidence>
<keyword evidence="2 8" id="KW-0436">Ligase</keyword>
<evidence type="ECO:0000313" key="13">
    <source>
        <dbReference type="Proteomes" id="UP001324380"/>
    </source>
</evidence>
<feature type="binding site" evidence="8">
    <location>
        <position position="240"/>
    </location>
    <ligand>
        <name>substrate</name>
    </ligand>
</feature>
<evidence type="ECO:0000256" key="2">
    <source>
        <dbReference type="ARBA" id="ARBA00022598"/>
    </source>
</evidence>
<dbReference type="EC" id="6.3.5.3" evidence="8"/>
<keyword evidence="13" id="KW-1185">Reference proteome</keyword>